<keyword evidence="3" id="KW-1185">Reference proteome</keyword>
<gene>
    <name evidence="2" type="ORF">Afil01_01600</name>
</gene>
<evidence type="ECO:0000313" key="3">
    <source>
        <dbReference type="Proteomes" id="UP001165079"/>
    </source>
</evidence>
<keyword evidence="1" id="KW-0812">Transmembrane</keyword>
<protein>
    <submittedName>
        <fullName evidence="2">Uncharacterized protein</fullName>
    </submittedName>
</protein>
<keyword evidence="1" id="KW-1133">Transmembrane helix</keyword>
<comment type="caution">
    <text evidence="2">The sequence shown here is derived from an EMBL/GenBank/DDBJ whole genome shotgun (WGS) entry which is preliminary data.</text>
</comment>
<name>A0A9W6W6W6_9ACTN</name>
<proteinExistence type="predicted"/>
<keyword evidence="1" id="KW-0472">Membrane</keyword>
<accession>A0A9W6W6W6</accession>
<dbReference type="Proteomes" id="UP001165079">
    <property type="component" value="Unassembled WGS sequence"/>
</dbReference>
<evidence type="ECO:0000313" key="2">
    <source>
        <dbReference type="EMBL" id="GLZ75353.1"/>
    </source>
</evidence>
<dbReference type="EMBL" id="BSTX01000001">
    <property type="protein sequence ID" value="GLZ75353.1"/>
    <property type="molecule type" value="Genomic_DNA"/>
</dbReference>
<feature type="transmembrane region" description="Helical" evidence="1">
    <location>
        <begin position="6"/>
        <end position="23"/>
    </location>
</feature>
<organism evidence="2 3">
    <name type="scientific">Actinorhabdospora filicis</name>
    <dbReference type="NCBI Taxonomy" id="1785913"/>
    <lineage>
        <taxon>Bacteria</taxon>
        <taxon>Bacillati</taxon>
        <taxon>Actinomycetota</taxon>
        <taxon>Actinomycetes</taxon>
        <taxon>Micromonosporales</taxon>
        <taxon>Micromonosporaceae</taxon>
        <taxon>Actinorhabdospora</taxon>
    </lineage>
</organism>
<sequence length="57" mass="5582">MNGFAPLALFLLGGILIGGVISIRKNKGPVLAMIIVAALAVLAVGGGILWLLPGGGS</sequence>
<dbReference type="AlphaFoldDB" id="A0A9W6W6W6"/>
<feature type="transmembrane region" description="Helical" evidence="1">
    <location>
        <begin position="30"/>
        <end position="52"/>
    </location>
</feature>
<reference evidence="2" key="1">
    <citation type="submission" date="2023-03" db="EMBL/GenBank/DDBJ databases">
        <title>Actinorhabdospora filicis NBRC 111898.</title>
        <authorList>
            <person name="Ichikawa N."/>
            <person name="Sato H."/>
            <person name="Tonouchi N."/>
        </authorList>
    </citation>
    <scope>NUCLEOTIDE SEQUENCE</scope>
    <source>
        <strain evidence="2">NBRC 111898</strain>
    </source>
</reference>
<dbReference type="RefSeq" id="WP_285660591.1">
    <property type="nucleotide sequence ID" value="NZ_BSTX01000001.1"/>
</dbReference>
<evidence type="ECO:0000256" key="1">
    <source>
        <dbReference type="SAM" id="Phobius"/>
    </source>
</evidence>